<protein>
    <submittedName>
        <fullName evidence="1">Uncharacterized protein</fullName>
    </submittedName>
</protein>
<keyword evidence="2" id="KW-1185">Reference proteome</keyword>
<evidence type="ECO:0000313" key="2">
    <source>
        <dbReference type="Proteomes" id="UP000308038"/>
    </source>
</evidence>
<name>A0ABY2QGQ6_9SPHN</name>
<proteinExistence type="predicted"/>
<evidence type="ECO:0000313" key="1">
    <source>
        <dbReference type="EMBL" id="THG39538.1"/>
    </source>
</evidence>
<accession>A0ABY2QGQ6</accession>
<organism evidence="1 2">
    <name type="scientific">Sphingomonas olei</name>
    <dbReference type="NCBI Taxonomy" id="1886787"/>
    <lineage>
        <taxon>Bacteria</taxon>
        <taxon>Pseudomonadati</taxon>
        <taxon>Pseudomonadota</taxon>
        <taxon>Alphaproteobacteria</taxon>
        <taxon>Sphingomonadales</taxon>
        <taxon>Sphingomonadaceae</taxon>
        <taxon>Sphingomonas</taxon>
    </lineage>
</organism>
<sequence>MAVNYDDETKPDAILKLRGTPAFSDAWYSTIPNNTANGSVSDYAPVNVYSESRSELTFYWAGRDFTGDGVERWGLHTVNGNGVSTVAEERSFGSYGIKLVASGARNGVVASRPWILWYQPSTVGNSGYSIYQDDGAYTKANSISDRFSTPATPPLPGDGSAIFSHPSNPELFVVSDNKLFLYGPDKLIRSWTLPTGGVATDMMWSGDALYFGFAGKVYKTDGTTLRSIADVNTTGFAVEGGFCITGGEMFLPTGEAINLLSNTRRNWIKKGQLSSAQASAVQQLELAALSSRVFCSSYATGTTLYLVSPATRSVRVVTPVPR</sequence>
<dbReference type="SUPFAM" id="SSF50969">
    <property type="entry name" value="YVTN repeat-like/Quinoprotein amine dehydrogenase"/>
    <property type="match status" value="1"/>
</dbReference>
<dbReference type="EMBL" id="SSTI01000007">
    <property type="protein sequence ID" value="THG39538.1"/>
    <property type="molecule type" value="Genomic_DNA"/>
</dbReference>
<gene>
    <name evidence="1" type="ORF">E5988_10185</name>
</gene>
<reference evidence="1 2" key="1">
    <citation type="submission" date="2019-04" db="EMBL/GenBank/DDBJ databases">
        <title>Microbes associate with the intestines of laboratory mice.</title>
        <authorList>
            <person name="Navarre W."/>
            <person name="Wong E."/>
            <person name="Huang K.C."/>
            <person name="Tropini C."/>
            <person name="Ng K."/>
            <person name="Yu B."/>
        </authorList>
    </citation>
    <scope>NUCLEOTIDE SEQUENCE [LARGE SCALE GENOMIC DNA]</scope>
    <source>
        <strain evidence="1 2">NM83_B4-11</strain>
    </source>
</reference>
<dbReference type="Proteomes" id="UP000308038">
    <property type="component" value="Unassembled WGS sequence"/>
</dbReference>
<dbReference type="RefSeq" id="WP_136451618.1">
    <property type="nucleotide sequence ID" value="NZ_SSTI01000007.1"/>
</dbReference>
<dbReference type="InterPro" id="IPR011044">
    <property type="entry name" value="Quino_amine_DH_bsu"/>
</dbReference>
<comment type="caution">
    <text evidence="1">The sequence shown here is derived from an EMBL/GenBank/DDBJ whole genome shotgun (WGS) entry which is preliminary data.</text>
</comment>